<name>A0A8S5QPE8_9CAUD</name>
<dbReference type="EMBL" id="BK015707">
    <property type="protein sequence ID" value="DAE21102.1"/>
    <property type="molecule type" value="Genomic_DNA"/>
</dbReference>
<proteinExistence type="predicted"/>
<organism evidence="1">
    <name type="scientific">Siphoviridae sp. ctRCE13</name>
    <dbReference type="NCBI Taxonomy" id="2826332"/>
    <lineage>
        <taxon>Viruses</taxon>
        <taxon>Duplodnaviria</taxon>
        <taxon>Heunggongvirae</taxon>
        <taxon>Uroviricota</taxon>
        <taxon>Caudoviricetes</taxon>
    </lineage>
</organism>
<accession>A0A8S5QPE8</accession>
<reference evidence="1" key="1">
    <citation type="journal article" date="2021" name="Proc. Natl. Acad. Sci. U.S.A.">
        <title>A Catalog of Tens of Thousands of Viruses from Human Metagenomes Reveals Hidden Associations with Chronic Diseases.</title>
        <authorList>
            <person name="Tisza M.J."/>
            <person name="Buck C.B."/>
        </authorList>
    </citation>
    <scope>NUCLEOTIDE SEQUENCE</scope>
    <source>
        <strain evidence="1">CtRCE13</strain>
    </source>
</reference>
<evidence type="ECO:0000313" key="1">
    <source>
        <dbReference type="EMBL" id="DAE21102.1"/>
    </source>
</evidence>
<protein>
    <submittedName>
        <fullName evidence="1">Uncharacterized protein</fullName>
    </submittedName>
</protein>
<sequence>MSFGKSIGSYLVDIIKAEKNKNCDMCIKKKTMECPNSSLCYNTESRPYFKSRLERSDT</sequence>